<feature type="domain" description="OB-fold nucleic acid binding" evidence="7">
    <location>
        <begin position="8"/>
        <end position="96"/>
    </location>
</feature>
<comment type="subcellular location">
    <subcellularLocation>
        <location evidence="5">Cytoplasm</location>
    </subcellularLocation>
</comment>
<protein>
    <recommendedName>
        <fullName evidence="5">Exodeoxyribonuclease 7 large subunit</fullName>
        <ecNumber evidence="5">3.1.11.6</ecNumber>
    </recommendedName>
    <alternativeName>
        <fullName evidence="5">Exodeoxyribonuclease VII large subunit</fullName>
        <shortName evidence="5">Exonuclease VII large subunit</shortName>
    </alternativeName>
</protein>
<dbReference type="PANTHER" id="PTHR30008:SF0">
    <property type="entry name" value="EXODEOXYRIBONUCLEASE 7 LARGE SUBUNIT"/>
    <property type="match status" value="1"/>
</dbReference>
<dbReference type="Pfam" id="PF02601">
    <property type="entry name" value="Exonuc_VII_L"/>
    <property type="match status" value="1"/>
</dbReference>
<dbReference type="HAMAP" id="MF_00378">
    <property type="entry name" value="Exonuc_7_L"/>
    <property type="match status" value="1"/>
</dbReference>
<comment type="function">
    <text evidence="5">Bidirectionally degrades single-stranded DNA into large acid-insoluble oligonucleotides, which are then degraded further into small acid-soluble oligonucleotides.</text>
</comment>
<evidence type="ECO:0000256" key="5">
    <source>
        <dbReference type="HAMAP-Rule" id="MF_00378"/>
    </source>
</evidence>
<sequence>MTPKIVPVGQFVELINLYLQEIGEVIVEGEIGELKLSQGRWLFLTIKDSQASLSVFAVLAQITNFNSLSEGMLVRVRGVPKLYQRSGRFSLVASEILPAGEGSLKMAFERLKKELDQEGLFALSRKRQITRYPERLGLLTANNSQAYSDFVKVLKHRLGGIAITFYPIKVQGNEAVDSILAGFRYFSQKKLRFDAIVLLRGGGSLEDLQAFNDERVVRQIYSSLDPVITGIGHESDWTLADLVADVRASTPSNAAELLVFDKRELLAKLERHNKTIASQLQLILLEKKNFLIKFSGLLESMINKYQHKLLTLSRLLDSLDYRNVLKRGYSITYDGNGQVLKNINQVKIWGSIITKLAVGEIFSQIKQLKTKNEKKDY</sequence>
<dbReference type="GO" id="GO:0005737">
    <property type="term" value="C:cytoplasm"/>
    <property type="evidence" value="ECO:0007669"/>
    <property type="project" value="UniProtKB-SubCell"/>
</dbReference>
<accession>A0A1F7KGE0</accession>
<dbReference type="GO" id="GO:0003676">
    <property type="term" value="F:nucleic acid binding"/>
    <property type="evidence" value="ECO:0007669"/>
    <property type="project" value="InterPro"/>
</dbReference>
<dbReference type="PANTHER" id="PTHR30008">
    <property type="entry name" value="EXODEOXYRIBONUCLEASE 7 LARGE SUBUNIT"/>
    <property type="match status" value="1"/>
</dbReference>
<evidence type="ECO:0000313" key="8">
    <source>
        <dbReference type="EMBL" id="OGK66939.1"/>
    </source>
</evidence>
<dbReference type="GO" id="GO:0008855">
    <property type="term" value="F:exodeoxyribonuclease VII activity"/>
    <property type="evidence" value="ECO:0007669"/>
    <property type="project" value="UniProtKB-UniRule"/>
</dbReference>
<keyword evidence="2 5" id="KW-0540">Nuclease</keyword>
<dbReference type="Pfam" id="PF13742">
    <property type="entry name" value="tRNA_anti_2"/>
    <property type="match status" value="1"/>
</dbReference>
<evidence type="ECO:0000256" key="1">
    <source>
        <dbReference type="ARBA" id="ARBA00022490"/>
    </source>
</evidence>
<organism evidence="8 9">
    <name type="scientific">Candidatus Roizmanbacteria bacterium RIFOXYA1_FULL_41_12</name>
    <dbReference type="NCBI Taxonomy" id="1802082"/>
    <lineage>
        <taxon>Bacteria</taxon>
        <taxon>Candidatus Roizmaniibacteriota</taxon>
    </lineage>
</organism>
<gene>
    <name evidence="5" type="primary">xseA</name>
    <name evidence="8" type="ORF">A2209_02690</name>
</gene>
<dbReference type="NCBIfam" id="TIGR00237">
    <property type="entry name" value="xseA"/>
    <property type="match status" value="1"/>
</dbReference>
<dbReference type="InterPro" id="IPR025824">
    <property type="entry name" value="OB-fold_nuc-bd_dom"/>
</dbReference>
<comment type="similarity">
    <text evidence="5">Belongs to the XseA family.</text>
</comment>
<comment type="subunit">
    <text evidence="5">Heterooligomer composed of large and small subunits.</text>
</comment>
<dbReference type="InterPro" id="IPR003753">
    <property type="entry name" value="Exonuc_VII_L"/>
</dbReference>
<dbReference type="EC" id="3.1.11.6" evidence="5"/>
<keyword evidence="4 5" id="KW-0269">Exonuclease</keyword>
<comment type="catalytic activity">
    <reaction evidence="5">
        <text>Exonucleolytic cleavage in either 5'- to 3'- or 3'- to 5'-direction to yield nucleoside 5'-phosphates.</text>
        <dbReference type="EC" id="3.1.11.6"/>
    </reaction>
</comment>
<evidence type="ECO:0000256" key="4">
    <source>
        <dbReference type="ARBA" id="ARBA00022839"/>
    </source>
</evidence>
<dbReference type="GO" id="GO:0009318">
    <property type="term" value="C:exodeoxyribonuclease VII complex"/>
    <property type="evidence" value="ECO:0007669"/>
    <property type="project" value="UniProtKB-UniRule"/>
</dbReference>
<evidence type="ECO:0000313" key="9">
    <source>
        <dbReference type="Proteomes" id="UP000178450"/>
    </source>
</evidence>
<keyword evidence="3 5" id="KW-0378">Hydrolase</keyword>
<proteinExistence type="inferred from homology"/>
<dbReference type="CDD" id="cd04489">
    <property type="entry name" value="ExoVII_LU_OBF"/>
    <property type="match status" value="1"/>
</dbReference>
<dbReference type="AlphaFoldDB" id="A0A1F7KGE0"/>
<comment type="caution">
    <text evidence="8">The sequence shown here is derived from an EMBL/GenBank/DDBJ whole genome shotgun (WGS) entry which is preliminary data.</text>
</comment>
<name>A0A1F7KGE0_9BACT</name>
<dbReference type="GO" id="GO:0006308">
    <property type="term" value="P:DNA catabolic process"/>
    <property type="evidence" value="ECO:0007669"/>
    <property type="project" value="UniProtKB-UniRule"/>
</dbReference>
<evidence type="ECO:0000256" key="2">
    <source>
        <dbReference type="ARBA" id="ARBA00022722"/>
    </source>
</evidence>
<dbReference type="EMBL" id="MGBG01000003">
    <property type="protein sequence ID" value="OGK66939.1"/>
    <property type="molecule type" value="Genomic_DNA"/>
</dbReference>
<dbReference type="Proteomes" id="UP000178450">
    <property type="component" value="Unassembled WGS sequence"/>
</dbReference>
<evidence type="ECO:0000256" key="3">
    <source>
        <dbReference type="ARBA" id="ARBA00022801"/>
    </source>
</evidence>
<keyword evidence="1 5" id="KW-0963">Cytoplasm</keyword>
<feature type="domain" description="Exonuclease VII large subunit C-terminal" evidence="6">
    <location>
        <begin position="120"/>
        <end position="289"/>
    </location>
</feature>
<evidence type="ECO:0000259" key="6">
    <source>
        <dbReference type="Pfam" id="PF02601"/>
    </source>
</evidence>
<reference evidence="8 9" key="1">
    <citation type="journal article" date="2016" name="Nat. Commun.">
        <title>Thousands of microbial genomes shed light on interconnected biogeochemical processes in an aquifer system.</title>
        <authorList>
            <person name="Anantharaman K."/>
            <person name="Brown C.T."/>
            <person name="Hug L.A."/>
            <person name="Sharon I."/>
            <person name="Castelle C.J."/>
            <person name="Probst A.J."/>
            <person name="Thomas B.C."/>
            <person name="Singh A."/>
            <person name="Wilkins M.J."/>
            <person name="Karaoz U."/>
            <person name="Brodie E.L."/>
            <person name="Williams K.H."/>
            <person name="Hubbard S.S."/>
            <person name="Banfield J.F."/>
        </authorList>
    </citation>
    <scope>NUCLEOTIDE SEQUENCE [LARGE SCALE GENOMIC DNA]</scope>
</reference>
<evidence type="ECO:0000259" key="7">
    <source>
        <dbReference type="Pfam" id="PF13742"/>
    </source>
</evidence>
<dbReference type="InterPro" id="IPR020579">
    <property type="entry name" value="Exonuc_VII_lsu_C"/>
</dbReference>